<gene>
    <name evidence="1" type="ORF">GRFL_0813</name>
</gene>
<organism evidence="1 2">
    <name type="scientific">Christiangramia flava JLT2011</name>
    <dbReference type="NCBI Taxonomy" id="1229726"/>
    <lineage>
        <taxon>Bacteria</taxon>
        <taxon>Pseudomonadati</taxon>
        <taxon>Bacteroidota</taxon>
        <taxon>Flavobacteriia</taxon>
        <taxon>Flavobacteriales</taxon>
        <taxon>Flavobacteriaceae</taxon>
        <taxon>Christiangramia</taxon>
    </lineage>
</organism>
<evidence type="ECO:0000313" key="2">
    <source>
        <dbReference type="Proteomes" id="UP000186230"/>
    </source>
</evidence>
<dbReference type="Pfam" id="PF13174">
    <property type="entry name" value="TPR_6"/>
    <property type="match status" value="1"/>
</dbReference>
<protein>
    <submittedName>
        <fullName evidence="1">TPR repeat</fullName>
    </submittedName>
</protein>
<reference evidence="1 2" key="1">
    <citation type="submission" date="2016-07" db="EMBL/GenBank/DDBJ databases">
        <title>Multi-omics approach to identify versatile polysaccharide utilization systems of a marine flavobacterium Gramella flava.</title>
        <authorList>
            <person name="Tang K."/>
        </authorList>
    </citation>
    <scope>NUCLEOTIDE SEQUENCE [LARGE SCALE GENOMIC DNA]</scope>
    <source>
        <strain evidence="1 2">JLT2011</strain>
    </source>
</reference>
<evidence type="ECO:0000313" key="1">
    <source>
        <dbReference type="EMBL" id="APU67537.1"/>
    </source>
</evidence>
<dbReference type="RefSeq" id="WP_083643402.1">
    <property type="nucleotide sequence ID" value="NZ_AMRU01000003.1"/>
</dbReference>
<dbReference type="SUPFAM" id="SSF48452">
    <property type="entry name" value="TPR-like"/>
    <property type="match status" value="2"/>
</dbReference>
<proteinExistence type="predicted"/>
<dbReference type="AlphaFoldDB" id="A0A1L7I1P8"/>
<dbReference type="KEGG" id="gfl:GRFL_0813"/>
<dbReference type="SMART" id="SM00028">
    <property type="entry name" value="TPR"/>
    <property type="match status" value="2"/>
</dbReference>
<sequence>MLTFFKPFIGIFLLFAGQLMAQQGVDEGVELLKNHKIEEARTIFLTYKDSPVAREYLGDIACFRKEWDRGIDYYKTLVKEYPDSADYHFKLGGALGMKAYYGSKFEAALILGDIKKHLKKAADLDPGHLEARRALVELYAQLPEIIGGSKTIAESYVADLERLNELDALMAEGFIYREDQYDELASLKYQQALRTAIKKPELIVRNYLKYEIGEAAAIYELEPEAATALLKDYIENYGYQDLKSPAWAYYRLAQIQRAQENKANAMKYINQALTIDPHLERADEEKRKIMAM</sequence>
<dbReference type="Pfam" id="PF13181">
    <property type="entry name" value="TPR_8"/>
    <property type="match status" value="1"/>
</dbReference>
<dbReference type="Gene3D" id="1.25.40.10">
    <property type="entry name" value="Tetratricopeptide repeat domain"/>
    <property type="match status" value="1"/>
</dbReference>
<dbReference type="PROSITE" id="PS50005">
    <property type="entry name" value="TPR"/>
    <property type="match status" value="1"/>
</dbReference>
<dbReference type="Proteomes" id="UP000186230">
    <property type="component" value="Chromosome"/>
</dbReference>
<dbReference type="EMBL" id="CP016359">
    <property type="protein sequence ID" value="APU67537.1"/>
    <property type="molecule type" value="Genomic_DNA"/>
</dbReference>
<dbReference type="STRING" id="1229726.GRFL_0813"/>
<accession>A0A1L7I1P8</accession>
<dbReference type="InterPro" id="IPR019734">
    <property type="entry name" value="TPR_rpt"/>
</dbReference>
<name>A0A1L7I1P8_9FLAO</name>
<dbReference type="InterPro" id="IPR011990">
    <property type="entry name" value="TPR-like_helical_dom_sf"/>
</dbReference>
<keyword evidence="2" id="KW-1185">Reference proteome</keyword>
<dbReference type="OrthoDB" id="1416278at2"/>